<organism evidence="2 3">
    <name type="scientific">Rothia santali</name>
    <dbReference type="NCBI Taxonomy" id="2949643"/>
    <lineage>
        <taxon>Bacteria</taxon>
        <taxon>Bacillati</taxon>
        <taxon>Actinomycetota</taxon>
        <taxon>Actinomycetes</taxon>
        <taxon>Micrococcales</taxon>
        <taxon>Micrococcaceae</taxon>
        <taxon>Rothia</taxon>
    </lineage>
</organism>
<keyword evidence="3" id="KW-1185">Reference proteome</keyword>
<keyword evidence="1" id="KW-0472">Membrane</keyword>
<dbReference type="Proteomes" id="UP001139502">
    <property type="component" value="Unassembled WGS sequence"/>
</dbReference>
<dbReference type="RefSeq" id="WP_254164611.1">
    <property type="nucleotide sequence ID" value="NZ_JANAFB010000002.1"/>
</dbReference>
<evidence type="ECO:0000256" key="1">
    <source>
        <dbReference type="SAM" id="Phobius"/>
    </source>
</evidence>
<sequence length="228" mass="23521">MEATPGEGRERALSRVGTHGRERYALVALSSVVALVLSLTGAVLSPEVSLVVTVVMVLTIAWGWPAASGAAALRDQKRVVSHTCLIAGCGLLSCVVVYVFSIDRLLYLLPAVVAVGVLLCFIVELARGEGARGRLESVIAATAGVLASVSSSGWIGMAVVHSETSADAVVWGTGLIIAACIGFVGGRMIWAGPRDGPRRGAITLGVTPVAFFGTLGYAGTFFLLAVLR</sequence>
<protein>
    <submittedName>
        <fullName evidence="2">Uncharacterized protein</fullName>
    </submittedName>
</protein>
<feature type="transmembrane region" description="Helical" evidence="1">
    <location>
        <begin position="106"/>
        <end position="126"/>
    </location>
</feature>
<accession>A0A9X2HH47</accession>
<feature type="transmembrane region" description="Helical" evidence="1">
    <location>
        <begin position="24"/>
        <end position="44"/>
    </location>
</feature>
<dbReference type="EMBL" id="JANAFB010000002">
    <property type="protein sequence ID" value="MCP3424758.1"/>
    <property type="molecule type" value="Genomic_DNA"/>
</dbReference>
<reference evidence="2" key="1">
    <citation type="submission" date="2022-06" db="EMBL/GenBank/DDBJ databases">
        <title>Rothia sp. isolated from sandalwood seedling.</title>
        <authorList>
            <person name="Tuikhar N."/>
            <person name="Kirdat K."/>
            <person name="Thorat V."/>
            <person name="Swetha P."/>
            <person name="Padma S."/>
            <person name="Sundararaj R."/>
            <person name="Yadav A."/>
        </authorList>
    </citation>
    <scope>NUCLEOTIDE SEQUENCE</scope>
    <source>
        <strain evidence="2">AR01</strain>
    </source>
</reference>
<feature type="transmembrane region" description="Helical" evidence="1">
    <location>
        <begin position="169"/>
        <end position="190"/>
    </location>
</feature>
<keyword evidence="1" id="KW-0812">Transmembrane</keyword>
<gene>
    <name evidence="2" type="ORF">NBM05_01610</name>
</gene>
<feature type="transmembrane region" description="Helical" evidence="1">
    <location>
        <begin position="202"/>
        <end position="227"/>
    </location>
</feature>
<evidence type="ECO:0000313" key="2">
    <source>
        <dbReference type="EMBL" id="MCP3424758.1"/>
    </source>
</evidence>
<dbReference type="AlphaFoldDB" id="A0A9X2HH47"/>
<feature type="transmembrane region" description="Helical" evidence="1">
    <location>
        <begin position="138"/>
        <end position="157"/>
    </location>
</feature>
<feature type="transmembrane region" description="Helical" evidence="1">
    <location>
        <begin position="50"/>
        <end position="67"/>
    </location>
</feature>
<keyword evidence="1" id="KW-1133">Transmembrane helix</keyword>
<name>A0A9X2HH47_9MICC</name>
<comment type="caution">
    <text evidence="2">The sequence shown here is derived from an EMBL/GenBank/DDBJ whole genome shotgun (WGS) entry which is preliminary data.</text>
</comment>
<feature type="transmembrane region" description="Helical" evidence="1">
    <location>
        <begin position="79"/>
        <end position="100"/>
    </location>
</feature>
<evidence type="ECO:0000313" key="3">
    <source>
        <dbReference type="Proteomes" id="UP001139502"/>
    </source>
</evidence>
<proteinExistence type="predicted"/>